<protein>
    <submittedName>
        <fullName evidence="3">PLAC8-domain-containing protein</fullName>
    </submittedName>
</protein>
<evidence type="ECO:0000256" key="2">
    <source>
        <dbReference type="SAM" id="Phobius"/>
    </source>
</evidence>
<gene>
    <name evidence="3" type="ORF">K491DRAFT_695632</name>
</gene>
<dbReference type="PANTHER" id="PTHR15907">
    <property type="entry name" value="DUF614 FAMILY PROTEIN-RELATED"/>
    <property type="match status" value="1"/>
</dbReference>
<keyword evidence="2" id="KW-0812">Transmembrane</keyword>
<organism evidence="3 4">
    <name type="scientific">Lophiostoma macrostomum CBS 122681</name>
    <dbReference type="NCBI Taxonomy" id="1314788"/>
    <lineage>
        <taxon>Eukaryota</taxon>
        <taxon>Fungi</taxon>
        <taxon>Dikarya</taxon>
        <taxon>Ascomycota</taxon>
        <taxon>Pezizomycotina</taxon>
        <taxon>Dothideomycetes</taxon>
        <taxon>Pleosporomycetidae</taxon>
        <taxon>Pleosporales</taxon>
        <taxon>Lophiostomataceae</taxon>
        <taxon>Lophiostoma</taxon>
    </lineage>
</organism>
<accession>A0A6A6SXH7</accession>
<evidence type="ECO:0000256" key="1">
    <source>
        <dbReference type="SAM" id="MobiDB-lite"/>
    </source>
</evidence>
<reference evidence="3" key="1">
    <citation type="journal article" date="2020" name="Stud. Mycol.">
        <title>101 Dothideomycetes genomes: a test case for predicting lifestyles and emergence of pathogens.</title>
        <authorList>
            <person name="Haridas S."/>
            <person name="Albert R."/>
            <person name="Binder M."/>
            <person name="Bloem J."/>
            <person name="Labutti K."/>
            <person name="Salamov A."/>
            <person name="Andreopoulos B."/>
            <person name="Baker S."/>
            <person name="Barry K."/>
            <person name="Bills G."/>
            <person name="Bluhm B."/>
            <person name="Cannon C."/>
            <person name="Castanera R."/>
            <person name="Culley D."/>
            <person name="Daum C."/>
            <person name="Ezra D."/>
            <person name="Gonzalez J."/>
            <person name="Henrissat B."/>
            <person name="Kuo A."/>
            <person name="Liang C."/>
            <person name="Lipzen A."/>
            <person name="Lutzoni F."/>
            <person name="Magnuson J."/>
            <person name="Mondo S."/>
            <person name="Nolan M."/>
            <person name="Ohm R."/>
            <person name="Pangilinan J."/>
            <person name="Park H.-J."/>
            <person name="Ramirez L."/>
            <person name="Alfaro M."/>
            <person name="Sun H."/>
            <person name="Tritt A."/>
            <person name="Yoshinaga Y."/>
            <person name="Zwiers L.-H."/>
            <person name="Turgeon B."/>
            <person name="Goodwin S."/>
            <person name="Spatafora J."/>
            <person name="Crous P."/>
            <person name="Grigoriev I."/>
        </authorList>
    </citation>
    <scope>NUCLEOTIDE SEQUENCE</scope>
    <source>
        <strain evidence="3">CBS 122681</strain>
    </source>
</reference>
<dbReference type="NCBIfam" id="TIGR01571">
    <property type="entry name" value="A_thal_Cys_rich"/>
    <property type="match status" value="1"/>
</dbReference>
<proteinExistence type="predicted"/>
<keyword evidence="4" id="KW-1185">Reference proteome</keyword>
<evidence type="ECO:0000313" key="3">
    <source>
        <dbReference type="EMBL" id="KAF2652396.1"/>
    </source>
</evidence>
<feature type="compositionally biased region" description="Low complexity" evidence="1">
    <location>
        <begin position="132"/>
        <end position="150"/>
    </location>
</feature>
<sequence>MSQNQEQEWHYSGSDCCSPFSTCFLSWCCPCFVYGKTHYRMKNQGNMNGYSSFNGACAASCALTTCGFGFVLPWINRSEMRSKYGLKGSGCTDCLCACCCTPCDITQQDKEAEYREKQPFMQQPGKEHMAYQQQQFQPQPQQFQTQLHQH</sequence>
<dbReference type="InterPro" id="IPR006461">
    <property type="entry name" value="PLAC_motif_containing"/>
</dbReference>
<dbReference type="OrthoDB" id="1045822at2759"/>
<feature type="transmembrane region" description="Helical" evidence="2">
    <location>
        <begin position="53"/>
        <end position="75"/>
    </location>
</feature>
<name>A0A6A6SXH7_9PLEO</name>
<keyword evidence="2" id="KW-0472">Membrane</keyword>
<feature type="region of interest" description="Disordered" evidence="1">
    <location>
        <begin position="127"/>
        <end position="150"/>
    </location>
</feature>
<dbReference type="AlphaFoldDB" id="A0A6A6SXH7"/>
<dbReference type="EMBL" id="MU004403">
    <property type="protein sequence ID" value="KAF2652396.1"/>
    <property type="molecule type" value="Genomic_DNA"/>
</dbReference>
<keyword evidence="2" id="KW-1133">Transmembrane helix</keyword>
<dbReference type="Proteomes" id="UP000799324">
    <property type="component" value="Unassembled WGS sequence"/>
</dbReference>
<dbReference type="Pfam" id="PF04749">
    <property type="entry name" value="PLAC8"/>
    <property type="match status" value="1"/>
</dbReference>
<evidence type="ECO:0000313" key="4">
    <source>
        <dbReference type="Proteomes" id="UP000799324"/>
    </source>
</evidence>